<dbReference type="GO" id="GO:0044772">
    <property type="term" value="P:mitotic cell cycle phase transition"/>
    <property type="evidence" value="ECO:0007669"/>
    <property type="project" value="InterPro"/>
</dbReference>
<evidence type="ECO:0000313" key="7">
    <source>
        <dbReference type="Proteomes" id="UP000092460"/>
    </source>
</evidence>
<evidence type="ECO:0000256" key="1">
    <source>
        <dbReference type="ARBA" id="ARBA00022618"/>
    </source>
</evidence>
<evidence type="ECO:0000256" key="4">
    <source>
        <dbReference type="RuleBase" id="RU000383"/>
    </source>
</evidence>
<dbReference type="InterPro" id="IPR036915">
    <property type="entry name" value="Cyclin-like_sf"/>
</dbReference>
<proteinExistence type="inferred from homology"/>
<keyword evidence="7" id="KW-1185">Reference proteome</keyword>
<evidence type="ECO:0000256" key="2">
    <source>
        <dbReference type="ARBA" id="ARBA00023127"/>
    </source>
</evidence>
<keyword evidence="2 4" id="KW-0195">Cyclin</keyword>
<dbReference type="EnsemblMetazoa" id="GPPI037550-RA">
    <property type="protein sequence ID" value="GPPI037550-PA"/>
    <property type="gene ID" value="GPPI037550"/>
</dbReference>
<dbReference type="GO" id="GO:0051301">
    <property type="term" value="P:cell division"/>
    <property type="evidence" value="ECO:0007669"/>
    <property type="project" value="UniProtKB-KW"/>
</dbReference>
<evidence type="ECO:0000259" key="5">
    <source>
        <dbReference type="SMART" id="SM00385"/>
    </source>
</evidence>
<dbReference type="Proteomes" id="UP000092460">
    <property type="component" value="Unassembled WGS sequence"/>
</dbReference>
<dbReference type="InterPro" id="IPR039361">
    <property type="entry name" value="Cyclin"/>
</dbReference>
<keyword evidence="1" id="KW-0132">Cell division</keyword>
<feature type="domain" description="Cyclin-like" evidence="5">
    <location>
        <begin position="7"/>
        <end position="92"/>
    </location>
</feature>
<keyword evidence="3" id="KW-0131">Cell cycle</keyword>
<dbReference type="GO" id="GO:0016538">
    <property type="term" value="F:cyclin-dependent protein serine/threonine kinase regulator activity"/>
    <property type="evidence" value="ECO:0007669"/>
    <property type="project" value="InterPro"/>
</dbReference>
<feature type="domain" description="Cyclin-like" evidence="5">
    <location>
        <begin position="105"/>
        <end position="184"/>
    </location>
</feature>
<dbReference type="PANTHER" id="PTHR10177">
    <property type="entry name" value="CYCLINS"/>
    <property type="match status" value="1"/>
</dbReference>
<evidence type="ECO:0000256" key="3">
    <source>
        <dbReference type="ARBA" id="ARBA00023306"/>
    </source>
</evidence>
<sequence>MRPVLIEEINEVHLQFRLIPETFQMVVAIIERCLQSVTGTKRSQLQLVGVTGLFVAVKYEELFPPPIANFVYITHESYTDSQIRKMELKMIETLDCDLSGSLPVYFLRRFSKAAVAEDIQCTMSMYFIELVKMESNVAYYKPSEVAVFVKMSVGLDDIYRPPTLQWYSRYRVEHIKPLVSKIAAIARNARTVKLNVVQVSEISNNIYASKTLWRFNRFDY</sequence>
<protein>
    <recommendedName>
        <fullName evidence="5">Cyclin-like domain-containing protein</fullName>
    </recommendedName>
</protein>
<reference evidence="6" key="2">
    <citation type="submission" date="2020-05" db="UniProtKB">
        <authorList>
            <consortium name="EnsemblMetazoa"/>
        </authorList>
    </citation>
    <scope>IDENTIFICATION</scope>
    <source>
        <strain evidence="6">IAEA</strain>
    </source>
</reference>
<dbReference type="InterPro" id="IPR046965">
    <property type="entry name" value="Cyclin_A/B-like"/>
</dbReference>
<dbReference type="SUPFAM" id="SSF47954">
    <property type="entry name" value="Cyclin-like"/>
    <property type="match status" value="2"/>
</dbReference>
<dbReference type="SMART" id="SM00385">
    <property type="entry name" value="CYCLIN"/>
    <property type="match status" value="2"/>
</dbReference>
<dbReference type="Pfam" id="PF00134">
    <property type="entry name" value="Cyclin_N"/>
    <property type="match status" value="1"/>
</dbReference>
<dbReference type="InterPro" id="IPR004367">
    <property type="entry name" value="Cyclin_C-dom"/>
</dbReference>
<dbReference type="PIRSF" id="PIRSF001771">
    <property type="entry name" value="Cyclin_A_B_D_E"/>
    <property type="match status" value="1"/>
</dbReference>
<dbReference type="VEuPathDB" id="VectorBase:GPPI037550"/>
<dbReference type="FunFam" id="1.10.472.10:FF:000001">
    <property type="entry name" value="G2/mitotic-specific cyclin"/>
    <property type="match status" value="1"/>
</dbReference>
<accession>A0A1B0BQM5</accession>
<dbReference type="Gene3D" id="1.10.472.10">
    <property type="entry name" value="Cyclin-like"/>
    <property type="match status" value="2"/>
</dbReference>
<name>A0A1B0BQM5_9MUSC</name>
<comment type="similarity">
    <text evidence="4">Belongs to the cyclin family.</text>
</comment>
<dbReference type="InterPro" id="IPR006671">
    <property type="entry name" value="Cyclin_N"/>
</dbReference>
<reference evidence="7" key="1">
    <citation type="submission" date="2015-01" db="EMBL/GenBank/DDBJ databases">
        <authorList>
            <person name="Aksoy S."/>
            <person name="Warren W."/>
            <person name="Wilson R.K."/>
        </authorList>
    </citation>
    <scope>NUCLEOTIDE SEQUENCE [LARGE SCALE GENOMIC DNA]</scope>
    <source>
        <strain evidence="7">IAEA</strain>
    </source>
</reference>
<dbReference type="InterPro" id="IPR013763">
    <property type="entry name" value="Cyclin-like_dom"/>
</dbReference>
<organism evidence="6 7">
    <name type="scientific">Glossina palpalis gambiensis</name>
    <dbReference type="NCBI Taxonomy" id="67801"/>
    <lineage>
        <taxon>Eukaryota</taxon>
        <taxon>Metazoa</taxon>
        <taxon>Ecdysozoa</taxon>
        <taxon>Arthropoda</taxon>
        <taxon>Hexapoda</taxon>
        <taxon>Insecta</taxon>
        <taxon>Pterygota</taxon>
        <taxon>Neoptera</taxon>
        <taxon>Endopterygota</taxon>
        <taxon>Diptera</taxon>
        <taxon>Brachycera</taxon>
        <taxon>Muscomorpha</taxon>
        <taxon>Hippoboscoidea</taxon>
        <taxon>Glossinidae</taxon>
        <taxon>Glossina</taxon>
    </lineage>
</organism>
<dbReference type="STRING" id="67801.A0A1B0BQM5"/>
<dbReference type="GO" id="GO:0005634">
    <property type="term" value="C:nucleus"/>
    <property type="evidence" value="ECO:0007669"/>
    <property type="project" value="UniProtKB-ARBA"/>
</dbReference>
<dbReference type="AlphaFoldDB" id="A0A1B0BQM5"/>
<dbReference type="Pfam" id="PF02984">
    <property type="entry name" value="Cyclin_C"/>
    <property type="match status" value="1"/>
</dbReference>
<evidence type="ECO:0000313" key="6">
    <source>
        <dbReference type="EnsemblMetazoa" id="GPPI037550-PA"/>
    </source>
</evidence>
<dbReference type="EMBL" id="JXJN01018690">
    <property type="status" value="NOT_ANNOTATED_CDS"/>
    <property type="molecule type" value="Genomic_DNA"/>
</dbReference>